<dbReference type="Pfam" id="PF05128">
    <property type="entry name" value="DUF697"/>
    <property type="match status" value="1"/>
</dbReference>
<dbReference type="GO" id="GO:0016020">
    <property type="term" value="C:membrane"/>
    <property type="evidence" value="ECO:0007669"/>
    <property type="project" value="UniProtKB-SubCell"/>
</dbReference>
<keyword evidence="2 5" id="KW-0812">Transmembrane</keyword>
<evidence type="ECO:0000256" key="2">
    <source>
        <dbReference type="ARBA" id="ARBA00022692"/>
    </source>
</evidence>
<evidence type="ECO:0000256" key="1">
    <source>
        <dbReference type="ARBA" id="ARBA00004141"/>
    </source>
</evidence>
<sequence length="192" mass="20452">MTIDMIEKESPEESSESIQKTGLEREIANLKLSNGVGKTIRRHIASASAIGLLPIPLFDMAALIAIQMNLIRKIAKAYNVPFTKNKVRTIVTSLVSAVLPTVLTPAAVASFSKAIPAAGTTVGVVTMPILAGAATYATGRIFVLHFESGGTFLNFDVEKIRKQYAEMFKKGKDVVSGINAEEKEPTSATAAS</sequence>
<gene>
    <name evidence="6" type="ORF">BECKH772A_GA0070896_100472</name>
    <name evidence="7" type="ORF">BECKH772B_GA0070898_1004115</name>
    <name evidence="8" type="ORF">BECKH772C_GA0070978_100462</name>
</gene>
<feature type="transmembrane region" description="Helical" evidence="5">
    <location>
        <begin position="114"/>
        <end position="137"/>
    </location>
</feature>
<reference evidence="6" key="1">
    <citation type="submission" date="2019-02" db="EMBL/GenBank/DDBJ databases">
        <authorList>
            <person name="Gruber-Vodicka R. H."/>
            <person name="Seah K. B. B."/>
        </authorList>
    </citation>
    <scope>NUCLEOTIDE SEQUENCE</scope>
    <source>
        <strain evidence="8">BECK_SA2B12</strain>
        <strain evidence="6">BECK_SA2B15</strain>
        <strain evidence="7">BECK_SA2B20</strain>
    </source>
</reference>
<evidence type="ECO:0000256" key="4">
    <source>
        <dbReference type="ARBA" id="ARBA00023136"/>
    </source>
</evidence>
<dbReference type="AlphaFoldDB" id="A0A450UJQ8"/>
<dbReference type="InterPro" id="IPR021147">
    <property type="entry name" value="DUF697"/>
</dbReference>
<proteinExistence type="predicted"/>
<evidence type="ECO:0000313" key="8">
    <source>
        <dbReference type="EMBL" id="VFK00431.1"/>
    </source>
</evidence>
<dbReference type="EMBL" id="CAADFG010000047">
    <property type="protein sequence ID" value="VFJ92710.1"/>
    <property type="molecule type" value="Genomic_DNA"/>
</dbReference>
<dbReference type="EMBL" id="CAADFJ010000046">
    <property type="protein sequence ID" value="VFK00431.1"/>
    <property type="molecule type" value="Genomic_DNA"/>
</dbReference>
<organism evidence="6">
    <name type="scientific">Candidatus Kentrum eta</name>
    <dbReference type="NCBI Taxonomy" id="2126337"/>
    <lineage>
        <taxon>Bacteria</taxon>
        <taxon>Pseudomonadati</taxon>
        <taxon>Pseudomonadota</taxon>
        <taxon>Gammaproteobacteria</taxon>
        <taxon>Candidatus Kentrum</taxon>
    </lineage>
</organism>
<keyword evidence="3 5" id="KW-1133">Transmembrane helix</keyword>
<evidence type="ECO:0000313" key="7">
    <source>
        <dbReference type="EMBL" id="VFJ93284.1"/>
    </source>
</evidence>
<dbReference type="EMBL" id="CAADFI010000041">
    <property type="protein sequence ID" value="VFJ93284.1"/>
    <property type="molecule type" value="Genomic_DNA"/>
</dbReference>
<name>A0A450UJQ8_9GAMM</name>
<evidence type="ECO:0000313" key="6">
    <source>
        <dbReference type="EMBL" id="VFJ92710.1"/>
    </source>
</evidence>
<comment type="subcellular location">
    <subcellularLocation>
        <location evidence="1">Membrane</location>
        <topology evidence="1">Multi-pass membrane protein</topology>
    </subcellularLocation>
</comment>
<evidence type="ECO:0000256" key="5">
    <source>
        <dbReference type="SAM" id="Phobius"/>
    </source>
</evidence>
<evidence type="ECO:0000256" key="3">
    <source>
        <dbReference type="ARBA" id="ARBA00022989"/>
    </source>
</evidence>
<accession>A0A450UJQ8</accession>
<protein>
    <submittedName>
        <fullName evidence="6">Uncharacterized conserved protein, DUF697 family</fullName>
    </submittedName>
</protein>
<feature type="transmembrane region" description="Helical" evidence="5">
    <location>
        <begin position="87"/>
        <end position="108"/>
    </location>
</feature>
<feature type="transmembrane region" description="Helical" evidence="5">
    <location>
        <begin position="44"/>
        <end position="66"/>
    </location>
</feature>
<keyword evidence="4 5" id="KW-0472">Membrane</keyword>